<dbReference type="Proteomes" id="UP001320119">
    <property type="component" value="Chromosome"/>
</dbReference>
<dbReference type="PANTHER" id="PTHR24422:SF21">
    <property type="entry name" value="CHEMOTAXIS PROTEIN METHYLTRANSFERASE 1"/>
    <property type="match status" value="1"/>
</dbReference>
<dbReference type="RefSeq" id="WP_236984342.1">
    <property type="nucleotide sequence ID" value="NZ_AP023086.1"/>
</dbReference>
<dbReference type="InterPro" id="IPR022641">
    <property type="entry name" value="CheR_N"/>
</dbReference>
<proteinExistence type="predicted"/>
<dbReference type="SUPFAM" id="SSF53335">
    <property type="entry name" value="S-adenosyl-L-methionine-dependent methyltransferases"/>
    <property type="match status" value="1"/>
</dbReference>
<dbReference type="Gene3D" id="3.40.50.150">
    <property type="entry name" value="Vaccinia Virus protein VP39"/>
    <property type="match status" value="1"/>
</dbReference>
<accession>A0AAN2BLP3</accession>
<evidence type="ECO:0000256" key="2">
    <source>
        <dbReference type="ARBA" id="ARBA00012534"/>
    </source>
</evidence>
<dbReference type="EC" id="2.1.1.80" evidence="2"/>
<dbReference type="EMBL" id="AP023086">
    <property type="protein sequence ID" value="BCD99255.1"/>
    <property type="molecule type" value="Genomic_DNA"/>
</dbReference>
<dbReference type="GO" id="GO:0032259">
    <property type="term" value="P:methylation"/>
    <property type="evidence" value="ECO:0007669"/>
    <property type="project" value="UniProtKB-KW"/>
</dbReference>
<dbReference type="Gene3D" id="1.10.155.10">
    <property type="entry name" value="Chemotaxis receptor methyltransferase CheR, N-terminal domain"/>
    <property type="match status" value="1"/>
</dbReference>
<comment type="catalytic activity">
    <reaction evidence="1">
        <text>L-glutamyl-[protein] + S-adenosyl-L-methionine = [protein]-L-glutamate 5-O-methyl ester + S-adenosyl-L-homocysteine</text>
        <dbReference type="Rhea" id="RHEA:24452"/>
        <dbReference type="Rhea" id="RHEA-COMP:10208"/>
        <dbReference type="Rhea" id="RHEA-COMP:10311"/>
        <dbReference type="ChEBI" id="CHEBI:29973"/>
        <dbReference type="ChEBI" id="CHEBI:57856"/>
        <dbReference type="ChEBI" id="CHEBI:59789"/>
        <dbReference type="ChEBI" id="CHEBI:82795"/>
        <dbReference type="EC" id="2.1.1.80"/>
    </reaction>
</comment>
<dbReference type="PANTHER" id="PTHR24422">
    <property type="entry name" value="CHEMOTAXIS PROTEIN METHYLTRANSFERASE"/>
    <property type="match status" value="1"/>
</dbReference>
<feature type="domain" description="CheR-type methyltransferase" evidence="6">
    <location>
        <begin position="8"/>
        <end position="287"/>
    </location>
</feature>
<evidence type="ECO:0000313" key="8">
    <source>
        <dbReference type="Proteomes" id="UP001320119"/>
    </source>
</evidence>
<dbReference type="SUPFAM" id="SSF47757">
    <property type="entry name" value="Chemotaxis receptor methyltransferase CheR, N-terminal domain"/>
    <property type="match status" value="1"/>
</dbReference>
<keyword evidence="3 7" id="KW-0489">Methyltransferase</keyword>
<evidence type="ECO:0000256" key="3">
    <source>
        <dbReference type="ARBA" id="ARBA00022603"/>
    </source>
</evidence>
<dbReference type="AlphaFoldDB" id="A0AAN2BLP3"/>
<reference evidence="7 8" key="1">
    <citation type="journal article" date="2022" name="IScience">
        <title>An ultrasensitive nanofiber-based assay for enzymatic hydrolysis and deep-sea microbial degradation of cellulose.</title>
        <authorList>
            <person name="Tsudome M."/>
            <person name="Tachioka M."/>
            <person name="Miyazaki M."/>
            <person name="Uchimura K."/>
            <person name="Tsuda M."/>
            <person name="Takaki Y."/>
            <person name="Deguchi S."/>
        </authorList>
    </citation>
    <scope>NUCLEOTIDE SEQUENCE [LARGE SCALE GENOMIC DNA]</scope>
    <source>
        <strain evidence="7 8">GE09</strain>
    </source>
</reference>
<evidence type="ECO:0000256" key="5">
    <source>
        <dbReference type="ARBA" id="ARBA00022691"/>
    </source>
</evidence>
<keyword evidence="8" id="KW-1185">Reference proteome</keyword>
<evidence type="ECO:0000256" key="4">
    <source>
        <dbReference type="ARBA" id="ARBA00022679"/>
    </source>
</evidence>
<organism evidence="7 8">
    <name type="scientific">Marinagarivorans cellulosilyticus</name>
    <dbReference type="NCBI Taxonomy" id="2721545"/>
    <lineage>
        <taxon>Bacteria</taxon>
        <taxon>Pseudomonadati</taxon>
        <taxon>Pseudomonadota</taxon>
        <taxon>Gammaproteobacteria</taxon>
        <taxon>Cellvibrionales</taxon>
        <taxon>Cellvibrionaceae</taxon>
        <taxon>Marinagarivorans</taxon>
    </lineage>
</organism>
<sequence length="287" mass="32464">MTARTPPPTPKGICFTDVEYQEFRLFLQQACGIDLGAGKEYLVATRVRRILAQEHISSVTKLLELLRNPSQRALRQEVVDAMTTNETLWFRDNYPFEYAKNTLFPALVDAGVQNIRVWCAACSSGQEPYSLSMTLNEFNRQRLGRLPLNSRIVATDISSEILASAKAGLYDRLSIARGLSQERLQTFFSSTPDGRWQINANVRQCVEFKPLNLQSDSYGFEKYHIVFCRNVLIYFNAELKRRILRNIHGVLAPNAILFLGASESISGAEDLFEVINCKPGIAFKKKS</sequence>
<dbReference type="InterPro" id="IPR036804">
    <property type="entry name" value="CheR_N_sf"/>
</dbReference>
<keyword evidence="4 7" id="KW-0808">Transferase</keyword>
<dbReference type="Pfam" id="PF03705">
    <property type="entry name" value="CheR_N"/>
    <property type="match status" value="1"/>
</dbReference>
<keyword evidence="5" id="KW-0949">S-adenosyl-L-methionine</keyword>
<gene>
    <name evidence="7" type="ORF">MARGE09_P3456</name>
</gene>
<dbReference type="PRINTS" id="PR00996">
    <property type="entry name" value="CHERMTFRASE"/>
</dbReference>
<dbReference type="PROSITE" id="PS50123">
    <property type="entry name" value="CHER"/>
    <property type="match status" value="1"/>
</dbReference>
<dbReference type="InterPro" id="IPR029063">
    <property type="entry name" value="SAM-dependent_MTases_sf"/>
</dbReference>
<dbReference type="InterPro" id="IPR000780">
    <property type="entry name" value="CheR_MeTrfase"/>
</dbReference>
<protein>
    <recommendedName>
        <fullName evidence="2">protein-glutamate O-methyltransferase</fullName>
        <ecNumber evidence="2">2.1.1.80</ecNumber>
    </recommendedName>
</protein>
<dbReference type="KEGG" id="marq:MARGE09_P3456"/>
<evidence type="ECO:0000313" key="7">
    <source>
        <dbReference type="EMBL" id="BCD99255.1"/>
    </source>
</evidence>
<dbReference type="GO" id="GO:0008983">
    <property type="term" value="F:protein-glutamate O-methyltransferase activity"/>
    <property type="evidence" value="ECO:0007669"/>
    <property type="project" value="UniProtKB-EC"/>
</dbReference>
<evidence type="ECO:0000259" key="6">
    <source>
        <dbReference type="PROSITE" id="PS50123"/>
    </source>
</evidence>
<dbReference type="InterPro" id="IPR022642">
    <property type="entry name" value="CheR_C"/>
</dbReference>
<dbReference type="SMART" id="SM00138">
    <property type="entry name" value="MeTrc"/>
    <property type="match status" value="1"/>
</dbReference>
<dbReference type="InterPro" id="IPR050903">
    <property type="entry name" value="Bact_Chemotaxis_MeTrfase"/>
</dbReference>
<dbReference type="Pfam" id="PF01739">
    <property type="entry name" value="CheR"/>
    <property type="match status" value="1"/>
</dbReference>
<evidence type="ECO:0000256" key="1">
    <source>
        <dbReference type="ARBA" id="ARBA00001541"/>
    </source>
</evidence>
<name>A0AAN2BLP3_9GAMM</name>